<proteinExistence type="predicted"/>
<evidence type="ECO:0000313" key="3">
    <source>
        <dbReference type="RefSeq" id="XP_031563235.1"/>
    </source>
</evidence>
<feature type="compositionally biased region" description="Polar residues" evidence="1">
    <location>
        <begin position="278"/>
        <end position="289"/>
    </location>
</feature>
<feature type="compositionally biased region" description="Polar residues" evidence="1">
    <location>
        <begin position="310"/>
        <end position="347"/>
    </location>
</feature>
<accession>A0A6P8ID56</accession>
<organism evidence="2 3">
    <name type="scientific">Actinia tenebrosa</name>
    <name type="common">Australian red waratah sea anemone</name>
    <dbReference type="NCBI Taxonomy" id="6105"/>
    <lineage>
        <taxon>Eukaryota</taxon>
        <taxon>Metazoa</taxon>
        <taxon>Cnidaria</taxon>
        <taxon>Anthozoa</taxon>
        <taxon>Hexacorallia</taxon>
        <taxon>Actiniaria</taxon>
        <taxon>Actiniidae</taxon>
        <taxon>Actinia</taxon>
    </lineage>
</organism>
<keyword evidence="2" id="KW-1185">Reference proteome</keyword>
<gene>
    <name evidence="3" type="primary">LOC116298813</name>
</gene>
<feature type="compositionally biased region" description="Basic and acidic residues" evidence="1">
    <location>
        <begin position="77"/>
        <end position="93"/>
    </location>
</feature>
<dbReference type="AlphaFoldDB" id="A0A6P8ID56"/>
<evidence type="ECO:0000313" key="2">
    <source>
        <dbReference type="Proteomes" id="UP000515163"/>
    </source>
</evidence>
<feature type="compositionally biased region" description="Polar residues" evidence="1">
    <location>
        <begin position="169"/>
        <end position="184"/>
    </location>
</feature>
<dbReference type="KEGG" id="aten:116298813"/>
<dbReference type="Proteomes" id="UP000515163">
    <property type="component" value="Unplaced"/>
</dbReference>
<name>A0A6P8ID56_ACTTE</name>
<sequence>MDVKSLRDREFNKRVRDVVSRDQNRLRETFDKYDKECAERMAEIHHMQEKVRFSMRSLAMDKIHINQANSVARNHRRSDESRVQSDAKEDHTRGSQVTNKPDDDGQESKQTKRDVNEVSKRHRASVTSMFSKPRTLDIPGPTTNRRASSPFALPPSSARSPQQPRHETTNNVYITGSRPTMSSSYPTTDGYMIHTLNKTPRSQPKLTDTHNMLSVNDMRMTTKSPVINLRRKSAGEVGDNRQVSERKGDRDCSPNHLRTDTRQRSTSVSHFPKPHISSPRNQRKLSTAGQKGVRDSSLNRLRTETRPVRQRSTSVSHLPNPHVSSPRNQRKLSATGQKVQLFRTRSNSLPDLLSPDSILTTTQQGGSAEDGVASKKSKDVQKSEPIQVGSASCQAKPDNSPLARSFEEMRHCRYLRCSDTDI</sequence>
<dbReference type="InParanoid" id="A0A6P8ID56"/>
<dbReference type="OrthoDB" id="5966127at2759"/>
<feature type="compositionally biased region" description="Basic and acidic residues" evidence="1">
    <location>
        <begin position="238"/>
        <end position="263"/>
    </location>
</feature>
<feature type="compositionally biased region" description="Low complexity" evidence="1">
    <location>
        <begin position="348"/>
        <end position="357"/>
    </location>
</feature>
<feature type="compositionally biased region" description="Basic and acidic residues" evidence="1">
    <location>
        <begin position="372"/>
        <end position="382"/>
    </location>
</feature>
<protein>
    <submittedName>
        <fullName evidence="3">Uncharacterized protein LOC116298813</fullName>
    </submittedName>
</protein>
<feature type="region of interest" description="Disordered" evidence="1">
    <location>
        <begin position="67"/>
        <end position="184"/>
    </location>
</feature>
<feature type="compositionally biased region" description="Basic and acidic residues" evidence="1">
    <location>
        <begin position="100"/>
        <end position="119"/>
    </location>
</feature>
<reference evidence="3" key="1">
    <citation type="submission" date="2025-08" db="UniProtKB">
        <authorList>
            <consortium name="RefSeq"/>
        </authorList>
    </citation>
    <scope>IDENTIFICATION</scope>
    <source>
        <tissue evidence="3">Tentacle</tissue>
    </source>
</reference>
<dbReference type="GeneID" id="116298813"/>
<feature type="compositionally biased region" description="Low complexity" evidence="1">
    <location>
        <begin position="145"/>
        <end position="163"/>
    </location>
</feature>
<evidence type="ECO:0000256" key="1">
    <source>
        <dbReference type="SAM" id="MobiDB-lite"/>
    </source>
</evidence>
<feature type="region of interest" description="Disordered" evidence="1">
    <location>
        <begin position="231"/>
        <end position="400"/>
    </location>
</feature>
<dbReference type="RefSeq" id="XP_031563235.1">
    <property type="nucleotide sequence ID" value="XM_031707375.1"/>
</dbReference>